<dbReference type="InParanoid" id="A0A251RZ31"/>
<reference evidence="2" key="1">
    <citation type="journal article" date="2017" name="Nature">
        <title>The sunflower genome provides insights into oil metabolism, flowering and Asterid evolution.</title>
        <authorList>
            <person name="Badouin H."/>
            <person name="Gouzy J."/>
            <person name="Grassa C.J."/>
            <person name="Murat F."/>
            <person name="Staton S.E."/>
            <person name="Cottret L."/>
            <person name="Lelandais-Briere C."/>
            <person name="Owens G.L."/>
            <person name="Carrere S."/>
            <person name="Mayjonade B."/>
            <person name="Legrand L."/>
            <person name="Gill N."/>
            <person name="Kane N.C."/>
            <person name="Bowers J.E."/>
            <person name="Hubner S."/>
            <person name="Bellec A."/>
            <person name="Berard A."/>
            <person name="Berges H."/>
            <person name="Blanchet N."/>
            <person name="Boniface M.C."/>
            <person name="Brunel D."/>
            <person name="Catrice O."/>
            <person name="Chaidir N."/>
            <person name="Claudel C."/>
            <person name="Donnadieu C."/>
            <person name="Faraut T."/>
            <person name="Fievet G."/>
            <person name="Helmstetter N."/>
            <person name="King M."/>
            <person name="Knapp S.J."/>
            <person name="Lai Z."/>
            <person name="Le Paslier M.C."/>
            <person name="Lippi Y."/>
            <person name="Lorenzon L."/>
            <person name="Mandel J.R."/>
            <person name="Marage G."/>
            <person name="Marchand G."/>
            <person name="Marquand E."/>
            <person name="Bret-Mestries E."/>
            <person name="Morien E."/>
            <person name="Nambeesan S."/>
            <person name="Nguyen T."/>
            <person name="Pegot-Espagnet P."/>
            <person name="Pouilly N."/>
            <person name="Raftis F."/>
            <person name="Sallet E."/>
            <person name="Schiex T."/>
            <person name="Thomas J."/>
            <person name="Vandecasteele C."/>
            <person name="Vares D."/>
            <person name="Vear F."/>
            <person name="Vautrin S."/>
            <person name="Crespi M."/>
            <person name="Mangin B."/>
            <person name="Burke J.M."/>
            <person name="Salse J."/>
            <person name="Munos S."/>
            <person name="Vincourt P."/>
            <person name="Rieseberg L.H."/>
            <person name="Langlade N.B."/>
        </authorList>
    </citation>
    <scope>NUCLEOTIDE SEQUENCE [LARGE SCALE GENOMIC DNA]</scope>
    <source>
        <strain evidence="2">cv. SF193</strain>
    </source>
</reference>
<gene>
    <name evidence="1" type="ORF">HannXRQ_Chr16g0507231</name>
</gene>
<evidence type="ECO:0000313" key="1">
    <source>
        <dbReference type="EMBL" id="OTF91116.1"/>
    </source>
</evidence>
<dbReference type="PANTHER" id="PTHR33067">
    <property type="entry name" value="RNA-DIRECTED DNA POLYMERASE-RELATED"/>
    <property type="match status" value="1"/>
</dbReference>
<accession>A0A251RZ31</accession>
<proteinExistence type="predicted"/>
<dbReference type="Proteomes" id="UP000215914">
    <property type="component" value="Chromosome 16"/>
</dbReference>
<dbReference type="EMBL" id="CM007905">
    <property type="protein sequence ID" value="OTF91116.1"/>
    <property type="molecule type" value="Genomic_DNA"/>
</dbReference>
<keyword evidence="2" id="KW-1185">Reference proteome</keyword>
<evidence type="ECO:0000313" key="2">
    <source>
        <dbReference type="Proteomes" id="UP000215914"/>
    </source>
</evidence>
<name>A0A251RZ31_HELAN</name>
<dbReference type="Gene3D" id="2.40.70.10">
    <property type="entry name" value="Acid Proteases"/>
    <property type="match status" value="1"/>
</dbReference>
<evidence type="ECO:0008006" key="3">
    <source>
        <dbReference type="Google" id="ProtNLM"/>
    </source>
</evidence>
<dbReference type="OMA" id="ESCQDIT"/>
<protein>
    <recommendedName>
        <fullName evidence="3">Aspartic peptidase domain-containing protein</fullName>
    </recommendedName>
</protein>
<dbReference type="AlphaFoldDB" id="A0A251RZ31"/>
<sequence length="264" mass="29752">MIFRNQNATIQNLERTVGQMATRYSERPLGTFPSTTQLNPNATTKVVTTRSGRGARVEEPVVDEEPVNEEIEMEAHLGKVQNRLSPASTAQPESPPKVKVVQREFDRLPYPARLKTQKMEKEYGHFLDLFKQLKVNLPFVEALQHMPKYAKFLKDLLYNKKKLEEISIVTLGEECSVVVQNKLPQKMIDPGSFTIPCLFGSSSVSHVLANLGASINLIPYLIYSKLDLGELVLTRMSIQLVNRSVKYPRGIVENILVKVKKACA</sequence>
<organism evidence="1 2">
    <name type="scientific">Helianthus annuus</name>
    <name type="common">Common sunflower</name>
    <dbReference type="NCBI Taxonomy" id="4232"/>
    <lineage>
        <taxon>Eukaryota</taxon>
        <taxon>Viridiplantae</taxon>
        <taxon>Streptophyta</taxon>
        <taxon>Embryophyta</taxon>
        <taxon>Tracheophyta</taxon>
        <taxon>Spermatophyta</taxon>
        <taxon>Magnoliopsida</taxon>
        <taxon>eudicotyledons</taxon>
        <taxon>Gunneridae</taxon>
        <taxon>Pentapetalae</taxon>
        <taxon>asterids</taxon>
        <taxon>campanulids</taxon>
        <taxon>Asterales</taxon>
        <taxon>Asteraceae</taxon>
        <taxon>Asteroideae</taxon>
        <taxon>Heliantheae alliance</taxon>
        <taxon>Heliantheae</taxon>
        <taxon>Helianthus</taxon>
    </lineage>
</organism>
<dbReference type="PANTHER" id="PTHR33067:SF35">
    <property type="entry name" value="ASPARTIC PEPTIDASE DDI1-TYPE DOMAIN-CONTAINING PROTEIN"/>
    <property type="match status" value="1"/>
</dbReference>
<dbReference type="InterPro" id="IPR021109">
    <property type="entry name" value="Peptidase_aspartic_dom_sf"/>
</dbReference>